<feature type="region of interest" description="Disordered" evidence="2">
    <location>
        <begin position="240"/>
        <end position="269"/>
    </location>
</feature>
<evidence type="ECO:0000256" key="1">
    <source>
        <dbReference type="SAM" id="Coils"/>
    </source>
</evidence>
<feature type="region of interest" description="Disordered" evidence="2">
    <location>
        <begin position="126"/>
        <end position="155"/>
    </location>
</feature>
<evidence type="ECO:0000313" key="3">
    <source>
        <dbReference type="EMBL" id="KKN03813.1"/>
    </source>
</evidence>
<sequence length="269" mass="29151">MRMSESIKEITVALIAAQSELPTIIKDKLAKGDKFSYRYVSLDTVMPEALAILNKNGMALTQTVGTAEGGGTTLSTTILHSSGEWISDTQPLLLVKLDPQGQGSAITYARRYGLMAMLGLVADDDDDGAAASPRDTAPQSRTQSRQRPQERADAAPLIDAYERKARELEKGEQQVRREIERSSKEQHKFIRSLVGKMFDGDEQAQVSCIAVINAHAVNDAVTEIHLTPLSKGEASAMIDGLQKMQRTEPQPKLEPLPVAGDPGPTEPSA</sequence>
<name>A0A0F9QEY6_9ZZZZ</name>
<feature type="coiled-coil region" evidence="1">
    <location>
        <begin position="158"/>
        <end position="185"/>
    </location>
</feature>
<accession>A0A0F9QEY6</accession>
<evidence type="ECO:0000256" key="2">
    <source>
        <dbReference type="SAM" id="MobiDB-lite"/>
    </source>
</evidence>
<proteinExistence type="predicted"/>
<organism evidence="3">
    <name type="scientific">marine sediment metagenome</name>
    <dbReference type="NCBI Taxonomy" id="412755"/>
    <lineage>
        <taxon>unclassified sequences</taxon>
        <taxon>metagenomes</taxon>
        <taxon>ecological metagenomes</taxon>
    </lineage>
</organism>
<dbReference type="EMBL" id="LAZR01004993">
    <property type="protein sequence ID" value="KKN03813.1"/>
    <property type="molecule type" value="Genomic_DNA"/>
</dbReference>
<gene>
    <name evidence="3" type="ORF">LCGC14_1103860</name>
</gene>
<dbReference type="InterPro" id="IPR007499">
    <property type="entry name" value="ERF_bacteria_virus"/>
</dbReference>
<dbReference type="Pfam" id="PF04404">
    <property type="entry name" value="ERF"/>
    <property type="match status" value="1"/>
</dbReference>
<evidence type="ECO:0008006" key="4">
    <source>
        <dbReference type="Google" id="ProtNLM"/>
    </source>
</evidence>
<comment type="caution">
    <text evidence="3">The sequence shown here is derived from an EMBL/GenBank/DDBJ whole genome shotgun (WGS) entry which is preliminary data.</text>
</comment>
<keyword evidence="1" id="KW-0175">Coiled coil</keyword>
<protein>
    <recommendedName>
        <fullName evidence="4">ERF family protein</fullName>
    </recommendedName>
</protein>
<dbReference type="AlphaFoldDB" id="A0A0F9QEY6"/>
<reference evidence="3" key="1">
    <citation type="journal article" date="2015" name="Nature">
        <title>Complex archaea that bridge the gap between prokaryotes and eukaryotes.</title>
        <authorList>
            <person name="Spang A."/>
            <person name="Saw J.H."/>
            <person name="Jorgensen S.L."/>
            <person name="Zaremba-Niedzwiedzka K."/>
            <person name="Martijn J."/>
            <person name="Lind A.E."/>
            <person name="van Eijk R."/>
            <person name="Schleper C."/>
            <person name="Guy L."/>
            <person name="Ettema T.J."/>
        </authorList>
    </citation>
    <scope>NUCLEOTIDE SEQUENCE</scope>
</reference>